<dbReference type="SUPFAM" id="SSF54001">
    <property type="entry name" value="Cysteine proteinases"/>
    <property type="match status" value="1"/>
</dbReference>
<dbReference type="Pfam" id="PF11992">
    <property type="entry name" value="TgpA_N"/>
    <property type="match status" value="1"/>
</dbReference>
<dbReference type="Pfam" id="PF01841">
    <property type="entry name" value="Transglut_core"/>
    <property type="match status" value="1"/>
</dbReference>
<feature type="domain" description="Transglutaminase-like" evidence="3">
    <location>
        <begin position="466"/>
        <end position="536"/>
    </location>
</feature>
<proteinExistence type="predicted"/>
<comment type="caution">
    <text evidence="4">The sequence shown here is derived from an EMBL/GenBank/DDBJ whole genome shotgun (WGS) entry which is preliminary data.</text>
</comment>
<feature type="transmembrane region" description="Helical" evidence="2">
    <location>
        <begin position="21"/>
        <end position="41"/>
    </location>
</feature>
<evidence type="ECO:0000256" key="1">
    <source>
        <dbReference type="SAM" id="MobiDB-lite"/>
    </source>
</evidence>
<keyword evidence="2" id="KW-0472">Membrane</keyword>
<dbReference type="SMART" id="SM00460">
    <property type="entry name" value="TGc"/>
    <property type="match status" value="1"/>
</dbReference>
<dbReference type="Proteomes" id="UP001203761">
    <property type="component" value="Unassembled WGS sequence"/>
</dbReference>
<feature type="transmembrane region" description="Helical" evidence="2">
    <location>
        <begin position="127"/>
        <end position="148"/>
    </location>
</feature>
<protein>
    <submittedName>
        <fullName evidence="4">TransglutaminaseTgpA domain-containing protein</fullName>
    </submittedName>
</protein>
<feature type="transmembrane region" description="Helical" evidence="2">
    <location>
        <begin position="601"/>
        <end position="621"/>
    </location>
</feature>
<gene>
    <name evidence="4" type="ORF">Bequi_06840</name>
</gene>
<dbReference type="InterPro" id="IPR002931">
    <property type="entry name" value="Transglutaminase-like"/>
</dbReference>
<name>A0ABT0QZM0_9MICO</name>
<dbReference type="PANTHER" id="PTHR42736:SF1">
    <property type="entry name" value="PROTEIN-GLUTAMINE GAMMA-GLUTAMYLTRANSFERASE"/>
    <property type="match status" value="1"/>
</dbReference>
<keyword evidence="5" id="KW-1185">Reference proteome</keyword>
<evidence type="ECO:0000256" key="2">
    <source>
        <dbReference type="SAM" id="Phobius"/>
    </source>
</evidence>
<accession>A0ABT0QZM0</accession>
<feature type="transmembrane region" description="Helical" evidence="2">
    <location>
        <begin position="210"/>
        <end position="231"/>
    </location>
</feature>
<dbReference type="EMBL" id="JAKNCJ010000002">
    <property type="protein sequence ID" value="MCL6423103.1"/>
    <property type="molecule type" value="Genomic_DNA"/>
</dbReference>
<dbReference type="InterPro" id="IPR052901">
    <property type="entry name" value="Bact_TGase-like"/>
</dbReference>
<evidence type="ECO:0000259" key="3">
    <source>
        <dbReference type="SMART" id="SM00460"/>
    </source>
</evidence>
<dbReference type="PANTHER" id="PTHR42736">
    <property type="entry name" value="PROTEIN-GLUTAMINE GAMMA-GLUTAMYLTRANSFERASE"/>
    <property type="match status" value="1"/>
</dbReference>
<feature type="transmembrane region" description="Helical" evidence="2">
    <location>
        <begin position="47"/>
        <end position="65"/>
    </location>
</feature>
<sequence length="794" mass="81698">MSRRAETAAAAAGRARRRRGALLSAVLGVAVILASTPLSLLIADLDWLRAAALAAATVCGVGVLGRLALRPTILLPLLQGGALALLVLAVEMHGGILPTGGPADLLRGQVPLVTEGFTALTMEVPPVALGAEARAVLILLVGVVVLALDVLCAEGGWWGVSAVLLLCFQLVPALMHPEGAPWYVIAGPTLGALLVLGAGASHGRFDGRRAAVGVLCALLVAGAAPQVAAVLPTPARPALPLDIGSVTGQGSTQPLGPTMIDDSISVRRDLLQAEETTVLTYATDAPTPDYLRLRTLREFTGEEFVEGALAGEDPMPFTGGFSSTSEIRISGLVSDRLPVPAGQEFTGMVLHGGESEALMIQSGSVALAGAPRDLSGWQYEISGAAQEPAPEQLRGIDVQAAGAELPRGYLDIEAPDEVGALAEQIVGEAGASGGYDSARALEDYFHGFAYSVTARTPRGADPIQSFLDDRVGYCEQFAGTFALMMNHLGYPTRVSIGFTAGQSTGTSNVVTNRNAHAWPEVYFGPEVGWVRFEPTPATSGNGIAPPPIAPEDPGEEIPVTAPEAESLSPTTAPVSPSAAPSATAIPATEDPRSSAAQLERGALIGLAVALAAAALIGAAVLGRRRAARRREEGWEEIAVRGGGAQASRASAESARRAAGLLAWSEVQEHMRRRDRRIRLLGWTGAWGRPPRALRLDPSRPPAAAMEGLLRDAGADPAAPVHRAGARVADAVADARYAPEPAVCGAVDVGAVDGGPADPAGPAAAASAGSGADVVASLRQDADDLLALLRERRRP</sequence>
<feature type="transmembrane region" description="Helical" evidence="2">
    <location>
        <begin position="155"/>
        <end position="174"/>
    </location>
</feature>
<reference evidence="4" key="1">
    <citation type="submission" date="2022-02" db="EMBL/GenBank/DDBJ databases">
        <authorList>
            <person name="Lee M."/>
            <person name="Kim S.-J."/>
            <person name="Jung M.-Y."/>
        </authorList>
    </citation>
    <scope>NUCLEOTIDE SEQUENCE</scope>
    <source>
        <strain evidence="4">JHP9</strain>
    </source>
</reference>
<evidence type="ECO:0000313" key="5">
    <source>
        <dbReference type="Proteomes" id="UP001203761"/>
    </source>
</evidence>
<dbReference type="InterPro" id="IPR038765">
    <property type="entry name" value="Papain-like_cys_pep_sf"/>
</dbReference>
<organism evidence="4 5">
    <name type="scientific">Brachybacterium equifaecis</name>
    <dbReference type="NCBI Taxonomy" id="2910770"/>
    <lineage>
        <taxon>Bacteria</taxon>
        <taxon>Bacillati</taxon>
        <taxon>Actinomycetota</taxon>
        <taxon>Actinomycetes</taxon>
        <taxon>Micrococcales</taxon>
        <taxon>Dermabacteraceae</taxon>
        <taxon>Brachybacterium</taxon>
    </lineage>
</organism>
<feature type="compositionally biased region" description="Low complexity" evidence="1">
    <location>
        <begin position="568"/>
        <end position="588"/>
    </location>
</feature>
<dbReference type="InterPro" id="IPR021878">
    <property type="entry name" value="TgpA_N"/>
</dbReference>
<dbReference type="RefSeq" id="WP_249737196.1">
    <property type="nucleotide sequence ID" value="NZ_JAKNCJ010000002.1"/>
</dbReference>
<dbReference type="Gene3D" id="3.10.620.30">
    <property type="match status" value="1"/>
</dbReference>
<feature type="region of interest" description="Disordered" evidence="1">
    <location>
        <begin position="534"/>
        <end position="593"/>
    </location>
</feature>
<keyword evidence="2" id="KW-1133">Transmembrane helix</keyword>
<keyword evidence="2" id="KW-0812">Transmembrane</keyword>
<evidence type="ECO:0000313" key="4">
    <source>
        <dbReference type="EMBL" id="MCL6423103.1"/>
    </source>
</evidence>
<feature type="transmembrane region" description="Helical" evidence="2">
    <location>
        <begin position="72"/>
        <end position="90"/>
    </location>
</feature>
<feature type="transmembrane region" description="Helical" evidence="2">
    <location>
        <begin position="180"/>
        <end position="198"/>
    </location>
</feature>